<organism evidence="1 2">
    <name type="scientific">[Clostridium] hylemonae DSM 15053</name>
    <dbReference type="NCBI Taxonomy" id="553973"/>
    <lineage>
        <taxon>Bacteria</taxon>
        <taxon>Bacillati</taxon>
        <taxon>Bacillota</taxon>
        <taxon>Clostridia</taxon>
        <taxon>Lachnospirales</taxon>
        <taxon>Lachnospiraceae</taxon>
    </lineage>
</organism>
<protein>
    <submittedName>
        <fullName evidence="1">Uncharacterized protein</fullName>
    </submittedName>
</protein>
<sequence>MIIDSLFSTNSDYTKRDRAKANWGRRFLKNLRPQFAFALSLFEISGS</sequence>
<evidence type="ECO:0000313" key="1">
    <source>
        <dbReference type="EMBL" id="EEG75170.1"/>
    </source>
</evidence>
<accession>C0BY13</accession>
<name>C0BY13_9FIRM</name>
<evidence type="ECO:0000313" key="2">
    <source>
        <dbReference type="Proteomes" id="UP000004893"/>
    </source>
</evidence>
<dbReference type="STRING" id="553973.CLOHYLEM_04700"/>
<gene>
    <name evidence="1" type="ORF">CLOHYLEM_04700</name>
</gene>
<reference evidence="1" key="2">
    <citation type="submission" date="2013-06" db="EMBL/GenBank/DDBJ databases">
        <title>Draft genome sequence of Clostridium hylemonae (DSM 15053).</title>
        <authorList>
            <person name="Sudarsanam P."/>
            <person name="Ley R."/>
            <person name="Guruge J."/>
            <person name="Turnbaugh P.J."/>
            <person name="Mahowald M."/>
            <person name="Liep D."/>
            <person name="Gordon J."/>
        </authorList>
    </citation>
    <scope>NUCLEOTIDE SEQUENCE</scope>
    <source>
        <strain evidence="1">DSM 15053</strain>
    </source>
</reference>
<dbReference type="AlphaFoldDB" id="C0BY13"/>
<dbReference type="EMBL" id="ABYI02000015">
    <property type="protein sequence ID" value="EEG75170.1"/>
    <property type="molecule type" value="Genomic_DNA"/>
</dbReference>
<dbReference type="HOGENOM" id="CLU_3166441_0_0_9"/>
<keyword evidence="2" id="KW-1185">Reference proteome</keyword>
<reference evidence="1" key="1">
    <citation type="submission" date="2009-02" db="EMBL/GenBank/DDBJ databases">
        <authorList>
            <person name="Fulton L."/>
            <person name="Clifton S."/>
            <person name="Fulton B."/>
            <person name="Xu J."/>
            <person name="Minx P."/>
            <person name="Pepin K.H."/>
            <person name="Johnson M."/>
            <person name="Bhonagiri V."/>
            <person name="Nash W.E."/>
            <person name="Mardis E.R."/>
            <person name="Wilson R.K."/>
        </authorList>
    </citation>
    <scope>NUCLEOTIDE SEQUENCE [LARGE SCALE GENOMIC DNA]</scope>
    <source>
        <strain evidence="1">DSM 15053</strain>
    </source>
</reference>
<dbReference type="Proteomes" id="UP000004893">
    <property type="component" value="Unassembled WGS sequence"/>
</dbReference>
<proteinExistence type="predicted"/>
<comment type="caution">
    <text evidence="1">The sequence shown here is derived from an EMBL/GenBank/DDBJ whole genome shotgun (WGS) entry which is preliminary data.</text>
</comment>